<gene>
    <name evidence="4" type="ORF">FRZ54_16035</name>
</gene>
<dbReference type="Proteomes" id="UP000321479">
    <property type="component" value="Chromosome"/>
</dbReference>
<dbReference type="InterPro" id="IPR013767">
    <property type="entry name" value="PAS_fold"/>
</dbReference>
<dbReference type="InterPro" id="IPR036097">
    <property type="entry name" value="HisK_dim/P_sf"/>
</dbReference>
<dbReference type="GO" id="GO:0006355">
    <property type="term" value="P:regulation of DNA-templated transcription"/>
    <property type="evidence" value="ECO:0007669"/>
    <property type="project" value="InterPro"/>
</dbReference>
<feature type="modified residue" description="4-aspartylphosphate" evidence="1">
    <location>
        <position position="64"/>
    </location>
</feature>
<dbReference type="EMBL" id="CP042436">
    <property type="protein sequence ID" value="QEC64021.1"/>
    <property type="molecule type" value="Genomic_DNA"/>
</dbReference>
<dbReference type="Gene3D" id="3.40.50.2300">
    <property type="match status" value="1"/>
</dbReference>
<reference evidence="4 5" key="1">
    <citation type="journal article" date="2017" name="Curr. Microbiol.">
        <title>Mucilaginibacter ginsenosidivorans sp. nov., Isolated from Soil of Ginseng Field.</title>
        <authorList>
            <person name="Kim M.M."/>
            <person name="Siddiqi M.Z."/>
            <person name="Im W.T."/>
        </authorList>
    </citation>
    <scope>NUCLEOTIDE SEQUENCE [LARGE SCALE GENOMIC DNA]</scope>
    <source>
        <strain evidence="4 5">Gsoil 3017</strain>
    </source>
</reference>
<dbReference type="InterPro" id="IPR000014">
    <property type="entry name" value="PAS"/>
</dbReference>
<dbReference type="PROSITE" id="PS50110">
    <property type="entry name" value="RESPONSE_REGULATORY"/>
    <property type="match status" value="1"/>
</dbReference>
<dbReference type="OrthoDB" id="6231665at2"/>
<dbReference type="AlphaFoldDB" id="A0A5B8V074"/>
<sequence>MEIVNEKKEFNILVVEDNPGDFALVEEFLLEQIRRLNLIHAKNYREAKDILTGRCEQFDVILLDLSLPDKTGAPLISEITKLCMNTPVIVLTGYTDFAFGIKSLSLGVSDYVLKEELTPISLYKSIVYSLERKKATQGLEDSEKRYSDLFHLSPQPMWVFDVSTLCFLNVNDAAIMQYGYSREEFLSITIKDVRPEEEFAKIDKGIESAILTGQPECQCNNIHRKKNGDLIQVDTKSKVIEYQGKKAVVTLAIDVTERLTYIKAIELQNQRLKEISWIQSHIVRAPLARIMGLISILKELPTGGDKEKAMEYILLSANELDNAIKDITAKSNTSADVIVKPGN</sequence>
<dbReference type="InterPro" id="IPR011006">
    <property type="entry name" value="CheY-like_superfamily"/>
</dbReference>
<evidence type="ECO:0000313" key="5">
    <source>
        <dbReference type="Proteomes" id="UP000321479"/>
    </source>
</evidence>
<dbReference type="InterPro" id="IPR051271">
    <property type="entry name" value="2C-system_Tx_regulators"/>
</dbReference>
<evidence type="ECO:0000313" key="4">
    <source>
        <dbReference type="EMBL" id="QEC64021.1"/>
    </source>
</evidence>
<dbReference type="SMART" id="SM00091">
    <property type="entry name" value="PAS"/>
    <property type="match status" value="1"/>
</dbReference>
<name>A0A5B8V074_9SPHI</name>
<dbReference type="CDD" id="cd00130">
    <property type="entry name" value="PAS"/>
    <property type="match status" value="1"/>
</dbReference>
<feature type="domain" description="Response regulatory" evidence="2">
    <location>
        <begin position="11"/>
        <end position="129"/>
    </location>
</feature>
<dbReference type="RefSeq" id="WP_147032594.1">
    <property type="nucleotide sequence ID" value="NZ_CP042436.1"/>
</dbReference>
<protein>
    <submittedName>
        <fullName evidence="4">PAS domain S-box protein</fullName>
    </submittedName>
</protein>
<accession>A0A5B8V074</accession>
<dbReference type="KEGG" id="mgin:FRZ54_16035"/>
<dbReference type="PANTHER" id="PTHR45526">
    <property type="entry name" value="TRANSCRIPTIONAL REGULATORY PROTEIN DPIA"/>
    <property type="match status" value="1"/>
</dbReference>
<evidence type="ECO:0000259" key="3">
    <source>
        <dbReference type="PROSITE" id="PS50112"/>
    </source>
</evidence>
<dbReference type="NCBIfam" id="TIGR00229">
    <property type="entry name" value="sensory_box"/>
    <property type="match status" value="1"/>
</dbReference>
<evidence type="ECO:0000259" key="2">
    <source>
        <dbReference type="PROSITE" id="PS50110"/>
    </source>
</evidence>
<dbReference type="SMART" id="SM00448">
    <property type="entry name" value="REC"/>
    <property type="match status" value="1"/>
</dbReference>
<dbReference type="GO" id="GO:0000156">
    <property type="term" value="F:phosphorelay response regulator activity"/>
    <property type="evidence" value="ECO:0007669"/>
    <property type="project" value="TreeGrafter"/>
</dbReference>
<dbReference type="SUPFAM" id="SSF52172">
    <property type="entry name" value="CheY-like"/>
    <property type="match status" value="1"/>
</dbReference>
<keyword evidence="5" id="KW-1185">Reference proteome</keyword>
<dbReference type="PANTHER" id="PTHR45526:SF1">
    <property type="entry name" value="TRANSCRIPTIONAL REGULATORY PROTEIN DCUR-RELATED"/>
    <property type="match status" value="1"/>
</dbReference>
<dbReference type="SUPFAM" id="SSF47384">
    <property type="entry name" value="Homodimeric domain of signal transducing histidine kinase"/>
    <property type="match status" value="1"/>
</dbReference>
<dbReference type="InterPro" id="IPR001789">
    <property type="entry name" value="Sig_transdc_resp-reg_receiver"/>
</dbReference>
<dbReference type="Gene3D" id="3.30.450.20">
    <property type="entry name" value="PAS domain"/>
    <property type="match status" value="1"/>
</dbReference>
<dbReference type="GO" id="GO:0000155">
    <property type="term" value="F:phosphorelay sensor kinase activity"/>
    <property type="evidence" value="ECO:0007669"/>
    <property type="project" value="InterPro"/>
</dbReference>
<keyword evidence="1" id="KW-0597">Phosphoprotein</keyword>
<organism evidence="4 5">
    <name type="scientific">Mucilaginibacter ginsenosidivorans</name>
    <dbReference type="NCBI Taxonomy" id="398053"/>
    <lineage>
        <taxon>Bacteria</taxon>
        <taxon>Pseudomonadati</taxon>
        <taxon>Bacteroidota</taxon>
        <taxon>Sphingobacteriia</taxon>
        <taxon>Sphingobacteriales</taxon>
        <taxon>Sphingobacteriaceae</taxon>
        <taxon>Mucilaginibacter</taxon>
    </lineage>
</organism>
<evidence type="ECO:0000256" key="1">
    <source>
        <dbReference type="PROSITE-ProRule" id="PRU00169"/>
    </source>
</evidence>
<feature type="domain" description="PAS" evidence="3">
    <location>
        <begin position="142"/>
        <end position="213"/>
    </location>
</feature>
<dbReference type="Pfam" id="PF00072">
    <property type="entry name" value="Response_reg"/>
    <property type="match status" value="1"/>
</dbReference>
<dbReference type="InterPro" id="IPR035965">
    <property type="entry name" value="PAS-like_dom_sf"/>
</dbReference>
<dbReference type="CDD" id="cd00156">
    <property type="entry name" value="REC"/>
    <property type="match status" value="1"/>
</dbReference>
<proteinExistence type="predicted"/>
<dbReference type="SUPFAM" id="SSF55785">
    <property type="entry name" value="PYP-like sensor domain (PAS domain)"/>
    <property type="match status" value="1"/>
</dbReference>
<dbReference type="Pfam" id="PF00989">
    <property type="entry name" value="PAS"/>
    <property type="match status" value="1"/>
</dbReference>
<dbReference type="PROSITE" id="PS50112">
    <property type="entry name" value="PAS"/>
    <property type="match status" value="1"/>
</dbReference>